<feature type="transmembrane region" description="Helical" evidence="1">
    <location>
        <begin position="419"/>
        <end position="438"/>
    </location>
</feature>
<feature type="transmembrane region" description="Helical" evidence="1">
    <location>
        <begin position="314"/>
        <end position="337"/>
    </location>
</feature>
<sequence>MTNHLPIVGKSALTILSSTIIVLPFMLLIQLSNGQSLLTVLPFVLFYTFRMTGIFFIRGIKTRLHSLSLLKLALYCGLLGCGFGILGILYFPSFIVAGFFLGLSGAWLPPANAATGQYLKTRDAVLHGNMVGSLVMLVLLGAALLLPAEFKYLVFFVIYGVMYGLALQTPNVITHYQVDADDLVETSYRYLILFVVFFILLFGLRSSRMLADTLAFDAVINSFFFIALLTVGLVTFWRRKVQRNVPNQLLCLTLINGAVGNYLFLFSSLYTAAFYGHREAFFYFYLPYVLGTLLAPKGMALLGTDIKRRSLVGIVVGLLMIVGTPLFPIGLFIVSLFKGTLNGWLTTSYQATTPIPEDKRLWVKYTLQNIGSILTQFLLMVLASVIILKDGHTIQDFFIMTTASTPTAESIQVVHGWNVVATTLVLAAIVLYGLIFSYQKKAGSSKSERS</sequence>
<feature type="transmembrane region" description="Helical" evidence="1">
    <location>
        <begin position="188"/>
        <end position="206"/>
    </location>
</feature>
<feature type="transmembrane region" description="Helical" evidence="1">
    <location>
        <begin position="37"/>
        <end position="57"/>
    </location>
</feature>
<gene>
    <name evidence="2" type="ORF">FGL83_06220</name>
</gene>
<keyword evidence="1" id="KW-0472">Membrane</keyword>
<feature type="transmembrane region" description="Helical" evidence="1">
    <location>
        <begin position="12"/>
        <end position="31"/>
    </location>
</feature>
<protein>
    <submittedName>
        <fullName evidence="2">Uncharacterized protein</fullName>
    </submittedName>
</protein>
<feature type="transmembrane region" description="Helical" evidence="1">
    <location>
        <begin position="69"/>
        <end position="88"/>
    </location>
</feature>
<dbReference type="Proteomes" id="UP000321298">
    <property type="component" value="Chromosome"/>
</dbReference>
<evidence type="ECO:0000256" key="1">
    <source>
        <dbReference type="SAM" id="Phobius"/>
    </source>
</evidence>
<feature type="transmembrane region" description="Helical" evidence="1">
    <location>
        <begin position="152"/>
        <end position="176"/>
    </location>
</feature>
<name>A0AAP9JAE7_LEULA</name>
<feature type="transmembrane region" description="Helical" evidence="1">
    <location>
        <begin position="94"/>
        <end position="112"/>
    </location>
</feature>
<dbReference type="AlphaFoldDB" id="A0AAP9JAE7"/>
<dbReference type="EMBL" id="CP042387">
    <property type="protein sequence ID" value="QEA44286.1"/>
    <property type="molecule type" value="Genomic_DNA"/>
</dbReference>
<feature type="transmembrane region" description="Helical" evidence="1">
    <location>
        <begin position="249"/>
        <end position="270"/>
    </location>
</feature>
<dbReference type="GeneID" id="66531787"/>
<feature type="transmembrane region" description="Helical" evidence="1">
    <location>
        <begin position="218"/>
        <end position="237"/>
    </location>
</feature>
<dbReference type="RefSeq" id="WP_147001148.1">
    <property type="nucleotide sequence ID" value="NZ_CP042387.1"/>
</dbReference>
<reference evidence="2 3" key="1">
    <citation type="submission" date="2019-06" db="EMBL/GenBank/DDBJ databases">
        <title>Genome analyses of bacteria isolated from kimchi.</title>
        <authorList>
            <person name="Lee S."/>
            <person name="Ahn S."/>
            <person name="Roh S."/>
        </authorList>
    </citation>
    <scope>NUCLEOTIDE SEQUENCE [LARGE SCALE GENOMIC DNA]</scope>
    <source>
        <strain evidence="2 3">CBA3625</strain>
    </source>
</reference>
<evidence type="ECO:0000313" key="2">
    <source>
        <dbReference type="EMBL" id="QEA44286.1"/>
    </source>
</evidence>
<keyword evidence="1" id="KW-1133">Transmembrane helix</keyword>
<accession>A0AAP9JAE7</accession>
<organism evidence="2 3">
    <name type="scientific">Leuconostoc lactis</name>
    <dbReference type="NCBI Taxonomy" id="1246"/>
    <lineage>
        <taxon>Bacteria</taxon>
        <taxon>Bacillati</taxon>
        <taxon>Bacillota</taxon>
        <taxon>Bacilli</taxon>
        <taxon>Lactobacillales</taxon>
        <taxon>Lactobacillaceae</taxon>
        <taxon>Leuconostoc</taxon>
    </lineage>
</organism>
<feature type="transmembrane region" description="Helical" evidence="1">
    <location>
        <begin position="282"/>
        <end position="302"/>
    </location>
</feature>
<feature type="transmembrane region" description="Helical" evidence="1">
    <location>
        <begin position="124"/>
        <end position="146"/>
    </location>
</feature>
<keyword evidence="1" id="KW-0812">Transmembrane</keyword>
<keyword evidence="3" id="KW-1185">Reference proteome</keyword>
<feature type="transmembrane region" description="Helical" evidence="1">
    <location>
        <begin position="370"/>
        <end position="388"/>
    </location>
</feature>
<evidence type="ECO:0000313" key="3">
    <source>
        <dbReference type="Proteomes" id="UP000321298"/>
    </source>
</evidence>
<proteinExistence type="predicted"/>